<dbReference type="RefSeq" id="WP_286658091.1">
    <property type="nucleotide sequence ID" value="NZ_JASZYV010000001.1"/>
</dbReference>
<comment type="caution">
    <text evidence="12">The sequence shown here is derived from an EMBL/GenBank/DDBJ whole genome shotgun (WGS) entry which is preliminary data.</text>
</comment>
<evidence type="ECO:0000313" key="13">
    <source>
        <dbReference type="Proteomes" id="UP001174908"/>
    </source>
</evidence>
<name>A0ABT7N4Y8_9BURK</name>
<evidence type="ECO:0000256" key="3">
    <source>
        <dbReference type="ARBA" id="ARBA00020392"/>
    </source>
</evidence>
<evidence type="ECO:0000256" key="10">
    <source>
        <dbReference type="ARBA" id="ARBA00023225"/>
    </source>
</evidence>
<evidence type="ECO:0000256" key="11">
    <source>
        <dbReference type="SAM" id="MobiDB-lite"/>
    </source>
</evidence>
<keyword evidence="12" id="KW-0282">Flagellum</keyword>
<evidence type="ECO:0000256" key="4">
    <source>
        <dbReference type="ARBA" id="ARBA00022448"/>
    </source>
</evidence>
<keyword evidence="4" id="KW-0813">Transport</keyword>
<dbReference type="NCBIfam" id="TIGR02473">
    <property type="entry name" value="flagell_FliJ"/>
    <property type="match status" value="1"/>
</dbReference>
<keyword evidence="9" id="KW-0472">Membrane</keyword>
<evidence type="ECO:0000256" key="7">
    <source>
        <dbReference type="ARBA" id="ARBA00022795"/>
    </source>
</evidence>
<feature type="region of interest" description="Disordered" evidence="11">
    <location>
        <begin position="122"/>
        <end position="151"/>
    </location>
</feature>
<dbReference type="InterPro" id="IPR012823">
    <property type="entry name" value="Flagell_FliJ"/>
</dbReference>
<proteinExistence type="inferred from homology"/>
<organism evidence="12 13">
    <name type="scientific">Variovorax dokdonensis</name>
    <dbReference type="NCBI Taxonomy" id="344883"/>
    <lineage>
        <taxon>Bacteria</taxon>
        <taxon>Pseudomonadati</taxon>
        <taxon>Pseudomonadota</taxon>
        <taxon>Betaproteobacteria</taxon>
        <taxon>Burkholderiales</taxon>
        <taxon>Comamonadaceae</taxon>
        <taxon>Variovorax</taxon>
    </lineage>
</organism>
<evidence type="ECO:0000256" key="1">
    <source>
        <dbReference type="ARBA" id="ARBA00004413"/>
    </source>
</evidence>
<keyword evidence="10" id="KW-1006">Bacterial flagellum protein export</keyword>
<evidence type="ECO:0000256" key="5">
    <source>
        <dbReference type="ARBA" id="ARBA00022475"/>
    </source>
</evidence>
<dbReference type="PRINTS" id="PR01004">
    <property type="entry name" value="FLGFLIJ"/>
</dbReference>
<evidence type="ECO:0000256" key="2">
    <source>
        <dbReference type="ARBA" id="ARBA00010004"/>
    </source>
</evidence>
<gene>
    <name evidence="12" type="primary">fliJ</name>
    <name evidence="12" type="ORF">QTH91_00570</name>
</gene>
<dbReference type="PANTHER" id="PTHR38786:SF1">
    <property type="entry name" value="FLAGELLAR FLIJ PROTEIN"/>
    <property type="match status" value="1"/>
</dbReference>
<keyword evidence="12" id="KW-0966">Cell projection</keyword>
<dbReference type="InterPro" id="IPR018006">
    <property type="entry name" value="Flag_FliJ_proteobac"/>
</dbReference>
<dbReference type="PANTHER" id="PTHR38786">
    <property type="entry name" value="FLAGELLAR FLIJ PROTEIN"/>
    <property type="match status" value="1"/>
</dbReference>
<reference evidence="12" key="1">
    <citation type="submission" date="2023-06" db="EMBL/GenBank/DDBJ databases">
        <authorList>
            <person name="Jiang Y."/>
            <person name="Liu Q."/>
        </authorList>
    </citation>
    <scope>NUCLEOTIDE SEQUENCE</scope>
    <source>
        <strain evidence="12">CGMCC 1.12089</strain>
    </source>
</reference>
<keyword evidence="7" id="KW-1005">Bacterial flagellum biogenesis</keyword>
<dbReference type="InterPro" id="IPR052570">
    <property type="entry name" value="FliJ"/>
</dbReference>
<sequence length="151" mass="17336">MAKQLPLDTLSELARTKTDDAARRLGALQNAQLSAAQKLEMLIDYRQDYFGQLQAQMAHGLSSAKYHNYQAFLATLDGAIDQQRAIVAQAETRLDRGRDDWRQNKRRLNSFDTLIERARRQEQAVQAKREQRDSDERAARGFLDRAVNPTF</sequence>
<evidence type="ECO:0000256" key="9">
    <source>
        <dbReference type="ARBA" id="ARBA00023136"/>
    </source>
</evidence>
<dbReference type="Proteomes" id="UP001174908">
    <property type="component" value="Unassembled WGS sequence"/>
</dbReference>
<evidence type="ECO:0000256" key="8">
    <source>
        <dbReference type="ARBA" id="ARBA00022927"/>
    </source>
</evidence>
<evidence type="ECO:0000256" key="6">
    <source>
        <dbReference type="ARBA" id="ARBA00022500"/>
    </source>
</evidence>
<dbReference type="EMBL" id="JASZYV010000001">
    <property type="protein sequence ID" value="MDM0042962.1"/>
    <property type="molecule type" value="Genomic_DNA"/>
</dbReference>
<feature type="compositionally biased region" description="Basic and acidic residues" evidence="11">
    <location>
        <begin position="122"/>
        <end position="143"/>
    </location>
</feature>
<evidence type="ECO:0000313" key="12">
    <source>
        <dbReference type="EMBL" id="MDM0042962.1"/>
    </source>
</evidence>
<dbReference type="Gene3D" id="1.10.287.1700">
    <property type="match status" value="1"/>
</dbReference>
<comment type="similarity">
    <text evidence="2">Belongs to the FliJ family.</text>
</comment>
<keyword evidence="12" id="KW-0969">Cilium</keyword>
<keyword evidence="8" id="KW-0653">Protein transport</keyword>
<keyword evidence="5" id="KW-1003">Cell membrane</keyword>
<protein>
    <recommendedName>
        <fullName evidence="3">Flagellar FliJ protein</fullName>
    </recommendedName>
</protein>
<accession>A0ABT7N4Y8</accession>
<dbReference type="PIRSF" id="PIRSF019404">
    <property type="entry name" value="FliJ"/>
    <property type="match status" value="1"/>
</dbReference>
<dbReference type="Pfam" id="PF02050">
    <property type="entry name" value="FliJ"/>
    <property type="match status" value="1"/>
</dbReference>
<keyword evidence="6" id="KW-0145">Chemotaxis</keyword>
<comment type="subcellular location">
    <subcellularLocation>
        <location evidence="1">Cell membrane</location>
        <topology evidence="1">Peripheral membrane protein</topology>
        <orientation evidence="1">Cytoplasmic side</orientation>
    </subcellularLocation>
</comment>
<keyword evidence="13" id="KW-1185">Reference proteome</keyword>
<dbReference type="InterPro" id="IPR053716">
    <property type="entry name" value="Flag_assembly_chemotaxis_eff"/>
</dbReference>